<keyword evidence="4" id="KW-1185">Reference proteome</keyword>
<evidence type="ECO:0000313" key="3">
    <source>
        <dbReference type="EMBL" id="KAJ7755822.1"/>
    </source>
</evidence>
<dbReference type="Proteomes" id="UP001215598">
    <property type="component" value="Unassembled WGS sequence"/>
</dbReference>
<gene>
    <name evidence="3" type="ORF">B0H16DRAFT_1539760</name>
</gene>
<evidence type="ECO:0000256" key="2">
    <source>
        <dbReference type="SAM" id="Phobius"/>
    </source>
</evidence>
<proteinExistence type="predicted"/>
<feature type="transmembrane region" description="Helical" evidence="2">
    <location>
        <begin position="115"/>
        <end position="136"/>
    </location>
</feature>
<accession>A0AAD7J544</accession>
<feature type="transmembrane region" description="Helical" evidence="2">
    <location>
        <begin position="7"/>
        <end position="25"/>
    </location>
</feature>
<name>A0AAD7J544_9AGAR</name>
<feature type="region of interest" description="Disordered" evidence="1">
    <location>
        <begin position="77"/>
        <end position="103"/>
    </location>
</feature>
<protein>
    <submittedName>
        <fullName evidence="3">Uncharacterized protein</fullName>
    </submittedName>
</protein>
<sequence>MNRLLRHLIPSKLTTTAWIIVFAYFSLRSRYPGIEPVFQTLSQLVLYSTLYLIAGGYLLDGFISLLSLLLSDTDPELPDAPTGSGAEPSLTHPPHDAESLVSQSDADQSRGVRGLLSRLAAAFIFAALAFFVASVLRPRGSGLAGTYQVLTGVARHTGLIGTIFIGPPLALSAPIILLRIMCRPLLLEPHKSAWKSAAALYTRIYISAFSTCLFRPKSSQVVTHLMWQGPILSYLLYFLSLAMCACGILWVLTDQTGMYLLDRGLIYLSLTPPPRSRIRPLVHWAQWIVVPICMVFNEHIYNAAAIFEGLTPAAILIAQLFGAVSALFLLDLVVYWAYFFWNYRQSAIDTMAVTLVQSKRQLILKKVVRSDGSSDVEVLAGSDEKLKDKKEGSEFATVS</sequence>
<feature type="transmembrane region" description="Helical" evidence="2">
    <location>
        <begin position="45"/>
        <end position="70"/>
    </location>
</feature>
<feature type="transmembrane region" description="Helical" evidence="2">
    <location>
        <begin position="231"/>
        <end position="253"/>
    </location>
</feature>
<keyword evidence="2" id="KW-1133">Transmembrane helix</keyword>
<dbReference type="EMBL" id="JARKIB010000048">
    <property type="protein sequence ID" value="KAJ7755822.1"/>
    <property type="molecule type" value="Genomic_DNA"/>
</dbReference>
<keyword evidence="2" id="KW-0812">Transmembrane</keyword>
<reference evidence="3" key="1">
    <citation type="submission" date="2023-03" db="EMBL/GenBank/DDBJ databases">
        <title>Massive genome expansion in bonnet fungi (Mycena s.s.) driven by repeated elements and novel gene families across ecological guilds.</title>
        <authorList>
            <consortium name="Lawrence Berkeley National Laboratory"/>
            <person name="Harder C.B."/>
            <person name="Miyauchi S."/>
            <person name="Viragh M."/>
            <person name="Kuo A."/>
            <person name="Thoen E."/>
            <person name="Andreopoulos B."/>
            <person name="Lu D."/>
            <person name="Skrede I."/>
            <person name="Drula E."/>
            <person name="Henrissat B."/>
            <person name="Morin E."/>
            <person name="Kohler A."/>
            <person name="Barry K."/>
            <person name="LaButti K."/>
            <person name="Morin E."/>
            <person name="Salamov A."/>
            <person name="Lipzen A."/>
            <person name="Mereny Z."/>
            <person name="Hegedus B."/>
            <person name="Baldrian P."/>
            <person name="Stursova M."/>
            <person name="Weitz H."/>
            <person name="Taylor A."/>
            <person name="Grigoriev I.V."/>
            <person name="Nagy L.G."/>
            <person name="Martin F."/>
            <person name="Kauserud H."/>
        </authorList>
    </citation>
    <scope>NUCLEOTIDE SEQUENCE</scope>
    <source>
        <strain evidence="3">CBHHK182m</strain>
    </source>
</reference>
<organism evidence="3 4">
    <name type="scientific">Mycena metata</name>
    <dbReference type="NCBI Taxonomy" id="1033252"/>
    <lineage>
        <taxon>Eukaryota</taxon>
        <taxon>Fungi</taxon>
        <taxon>Dikarya</taxon>
        <taxon>Basidiomycota</taxon>
        <taxon>Agaricomycotina</taxon>
        <taxon>Agaricomycetes</taxon>
        <taxon>Agaricomycetidae</taxon>
        <taxon>Agaricales</taxon>
        <taxon>Marasmiineae</taxon>
        <taxon>Mycenaceae</taxon>
        <taxon>Mycena</taxon>
    </lineage>
</organism>
<evidence type="ECO:0000256" key="1">
    <source>
        <dbReference type="SAM" id="MobiDB-lite"/>
    </source>
</evidence>
<feature type="transmembrane region" description="Helical" evidence="2">
    <location>
        <begin position="313"/>
        <end position="341"/>
    </location>
</feature>
<comment type="caution">
    <text evidence="3">The sequence shown here is derived from an EMBL/GenBank/DDBJ whole genome shotgun (WGS) entry which is preliminary data.</text>
</comment>
<keyword evidence="2" id="KW-0472">Membrane</keyword>
<evidence type="ECO:0000313" key="4">
    <source>
        <dbReference type="Proteomes" id="UP001215598"/>
    </source>
</evidence>
<dbReference type="AlphaFoldDB" id="A0AAD7J544"/>
<feature type="transmembrane region" description="Helical" evidence="2">
    <location>
        <begin position="156"/>
        <end position="178"/>
    </location>
</feature>